<protein>
    <submittedName>
        <fullName evidence="1">Uncharacterized protein</fullName>
    </submittedName>
</protein>
<dbReference type="Proteomes" id="UP000551616">
    <property type="component" value="Unassembled WGS sequence"/>
</dbReference>
<proteinExistence type="predicted"/>
<accession>A0A7V9A7M8</accession>
<reference evidence="1 2" key="1">
    <citation type="submission" date="2020-05" db="EMBL/GenBank/DDBJ databases">
        <title>Bremerella alba sp. nov., a novel planctomycete isolated from the surface of the macroalga Fucus spiralis.</title>
        <authorList>
            <person name="Godinho O."/>
            <person name="Botelho R."/>
            <person name="Albuquerque L."/>
            <person name="Wiegand S."/>
            <person name="Da Costa M.S."/>
            <person name="Lobo-Da-Cunha A."/>
            <person name="Jogler C."/>
            <person name="Lage O.M."/>
        </authorList>
    </citation>
    <scope>NUCLEOTIDE SEQUENCE [LARGE SCALE GENOMIC DNA]</scope>
    <source>
        <strain evidence="1 2">FF15</strain>
    </source>
</reference>
<name>A0A7V9A7M8_9BACT</name>
<evidence type="ECO:0000313" key="1">
    <source>
        <dbReference type="EMBL" id="MBA2115517.1"/>
    </source>
</evidence>
<comment type="caution">
    <text evidence="1">The sequence shown here is derived from an EMBL/GenBank/DDBJ whole genome shotgun (WGS) entry which is preliminary data.</text>
</comment>
<keyword evidence="2" id="KW-1185">Reference proteome</keyword>
<organism evidence="1 2">
    <name type="scientific">Bremerella alba</name>
    <dbReference type="NCBI Taxonomy" id="980252"/>
    <lineage>
        <taxon>Bacteria</taxon>
        <taxon>Pseudomonadati</taxon>
        <taxon>Planctomycetota</taxon>
        <taxon>Planctomycetia</taxon>
        <taxon>Pirellulales</taxon>
        <taxon>Pirellulaceae</taxon>
        <taxon>Bremerella</taxon>
    </lineage>
</organism>
<dbReference type="AlphaFoldDB" id="A0A7V9A7M8"/>
<gene>
    <name evidence="1" type="ORF">HOV93_26990</name>
</gene>
<dbReference type="EMBL" id="JABRWO010000007">
    <property type="protein sequence ID" value="MBA2115517.1"/>
    <property type="molecule type" value="Genomic_DNA"/>
</dbReference>
<evidence type="ECO:0000313" key="2">
    <source>
        <dbReference type="Proteomes" id="UP000551616"/>
    </source>
</evidence>
<dbReference type="RefSeq" id="WP_207396954.1">
    <property type="nucleotide sequence ID" value="NZ_JABRWO010000007.1"/>
</dbReference>
<sequence length="125" mass="13542">MHRIYTPTLILILATLLAVGPGWCRLHCAASNDFGDAPVVSCCQAKKANTSQQQHVPTSPDCRCQIQPVTFEVRALAVDQVPVVYVADLFASRTIAALPVLMPSVSISDTKASVPIHVLKCVWRC</sequence>